<dbReference type="Proteomes" id="UP000235145">
    <property type="component" value="Unassembled WGS sequence"/>
</dbReference>
<reference evidence="2 3" key="1">
    <citation type="journal article" date="2017" name="Nat. Commun.">
        <title>Genome assembly with in vitro proximity ligation data and whole-genome triplication in lettuce.</title>
        <authorList>
            <person name="Reyes-Chin-Wo S."/>
            <person name="Wang Z."/>
            <person name="Yang X."/>
            <person name="Kozik A."/>
            <person name="Arikit S."/>
            <person name="Song C."/>
            <person name="Xia L."/>
            <person name="Froenicke L."/>
            <person name="Lavelle D.O."/>
            <person name="Truco M.J."/>
            <person name="Xia R."/>
            <person name="Zhu S."/>
            <person name="Xu C."/>
            <person name="Xu H."/>
            <person name="Xu X."/>
            <person name="Cox K."/>
            <person name="Korf I."/>
            <person name="Meyers B.C."/>
            <person name="Michelmore R.W."/>
        </authorList>
    </citation>
    <scope>NUCLEOTIDE SEQUENCE [LARGE SCALE GENOMIC DNA]</scope>
    <source>
        <strain evidence="3">cv. Salinas</strain>
        <tissue evidence="2">Seedlings</tissue>
    </source>
</reference>
<feature type="transmembrane region" description="Helical" evidence="1">
    <location>
        <begin position="47"/>
        <end position="67"/>
    </location>
</feature>
<accession>A0A9R1UPE7</accession>
<name>A0A9R1UPE7_LACSA</name>
<dbReference type="EMBL" id="NBSK02000008">
    <property type="protein sequence ID" value="KAJ0190593.1"/>
    <property type="molecule type" value="Genomic_DNA"/>
</dbReference>
<evidence type="ECO:0000313" key="2">
    <source>
        <dbReference type="EMBL" id="KAJ0190593.1"/>
    </source>
</evidence>
<keyword evidence="3" id="KW-1185">Reference proteome</keyword>
<evidence type="ECO:0000256" key="1">
    <source>
        <dbReference type="SAM" id="Phobius"/>
    </source>
</evidence>
<dbReference type="AlphaFoldDB" id="A0A9R1UPE7"/>
<comment type="caution">
    <text evidence="2">The sequence shown here is derived from an EMBL/GenBank/DDBJ whole genome shotgun (WGS) entry which is preliminary data.</text>
</comment>
<keyword evidence="1" id="KW-1133">Transmembrane helix</keyword>
<dbReference type="PANTHER" id="PTHR31973">
    <property type="entry name" value="POLYPROTEIN, PUTATIVE-RELATED"/>
    <property type="match status" value="1"/>
</dbReference>
<keyword evidence="1" id="KW-0472">Membrane</keyword>
<evidence type="ECO:0000313" key="3">
    <source>
        <dbReference type="Proteomes" id="UP000235145"/>
    </source>
</evidence>
<protein>
    <submittedName>
        <fullName evidence="2">Uncharacterized protein</fullName>
    </submittedName>
</protein>
<keyword evidence="1" id="KW-0812">Transmembrane</keyword>
<dbReference type="PANTHER" id="PTHR31973:SF185">
    <property type="entry name" value="TRANSPOSASE, MUDR, PLANT, MULE TRANSPOSASE DOMAIN-CONTAINING PROTEIN"/>
    <property type="match status" value="1"/>
</dbReference>
<proteinExistence type="predicted"/>
<sequence length="241" mass="28550">MIFSDSEHEERFYNMPVYLHNLRRTNPHTHTHIKIDLMDRFHCCFLAIRWVHVFINCFVPVIFIGSVRLRGNYLKRMYVTVAKDRNNITFRIAFGMTVENNMVSCTWFLMRLKECLGQGKEVAFISNMDDIVSCCIDNVFTNSYHGSGRSLETLYWKTLKSYTMSIFEQNFSRLSRDAREVLTNIGHPKWARAYFPIIRWNVLDMEVPQYFSELSLNQRNVPIITLIEGIRENMQNIFGFT</sequence>
<gene>
    <name evidence="2" type="ORF">LSAT_V11C800408770</name>
</gene>
<organism evidence="2 3">
    <name type="scientific">Lactuca sativa</name>
    <name type="common">Garden lettuce</name>
    <dbReference type="NCBI Taxonomy" id="4236"/>
    <lineage>
        <taxon>Eukaryota</taxon>
        <taxon>Viridiplantae</taxon>
        <taxon>Streptophyta</taxon>
        <taxon>Embryophyta</taxon>
        <taxon>Tracheophyta</taxon>
        <taxon>Spermatophyta</taxon>
        <taxon>Magnoliopsida</taxon>
        <taxon>eudicotyledons</taxon>
        <taxon>Gunneridae</taxon>
        <taxon>Pentapetalae</taxon>
        <taxon>asterids</taxon>
        <taxon>campanulids</taxon>
        <taxon>Asterales</taxon>
        <taxon>Asteraceae</taxon>
        <taxon>Cichorioideae</taxon>
        <taxon>Cichorieae</taxon>
        <taxon>Lactucinae</taxon>
        <taxon>Lactuca</taxon>
    </lineage>
</organism>